<reference evidence="3" key="1">
    <citation type="submission" date="2015-03" db="EMBL/GenBank/DDBJ databases">
        <authorList>
            <consortium name="Pathogen Informatics"/>
        </authorList>
    </citation>
    <scope>NUCLEOTIDE SEQUENCE [LARGE SCALE GENOMIC DNA]</scope>
    <source>
        <strain evidence="3">N09902308</strain>
    </source>
</reference>
<accession>A0A916P9Z8</accession>
<protein>
    <submittedName>
        <fullName evidence="2">Uncharacterized protein</fullName>
    </submittedName>
</protein>
<evidence type="ECO:0000313" key="2">
    <source>
        <dbReference type="EMBL" id="CPB09556.1"/>
    </source>
</evidence>
<evidence type="ECO:0000256" key="1">
    <source>
        <dbReference type="SAM" id="MobiDB-lite"/>
    </source>
</evidence>
<gene>
    <name evidence="2" type="ORF">ERS007739_05052</name>
</gene>
<organism evidence="2 3">
    <name type="scientific">Mycobacterium tuberculosis</name>
    <dbReference type="NCBI Taxonomy" id="1773"/>
    <lineage>
        <taxon>Bacteria</taxon>
        <taxon>Bacillati</taxon>
        <taxon>Actinomycetota</taxon>
        <taxon>Actinomycetes</taxon>
        <taxon>Mycobacteriales</taxon>
        <taxon>Mycobacteriaceae</taxon>
        <taxon>Mycobacterium</taxon>
        <taxon>Mycobacterium tuberculosis complex</taxon>
    </lineage>
</organism>
<feature type="region of interest" description="Disordered" evidence="1">
    <location>
        <begin position="25"/>
        <end position="49"/>
    </location>
</feature>
<feature type="compositionally biased region" description="Low complexity" evidence="1">
    <location>
        <begin position="30"/>
        <end position="43"/>
    </location>
</feature>
<dbReference type="Proteomes" id="UP000039021">
    <property type="component" value="Unassembled WGS sequence"/>
</dbReference>
<proteinExistence type="predicted"/>
<dbReference type="EMBL" id="CSBK01003633">
    <property type="protein sequence ID" value="CPB09556.1"/>
    <property type="molecule type" value="Genomic_DNA"/>
</dbReference>
<evidence type="ECO:0000313" key="3">
    <source>
        <dbReference type="Proteomes" id="UP000039021"/>
    </source>
</evidence>
<name>A0A916P9Z8_MYCTX</name>
<sequence>MVRGSSSQTPWASWVRRLSSMAASVANNRPHSAAVPASSSGSPMHRSRLRAEIRVRRSAAGSYRSIQESIAFSSLGADSGPHAVACLARAASSRLSASGSRTR</sequence>
<dbReference type="AlphaFoldDB" id="A0A916P9Z8"/>
<comment type="caution">
    <text evidence="2">The sequence shown here is derived from an EMBL/GenBank/DDBJ whole genome shotgun (WGS) entry which is preliminary data.</text>
</comment>